<evidence type="ECO:0000256" key="5">
    <source>
        <dbReference type="ARBA" id="ARBA00023002"/>
    </source>
</evidence>
<gene>
    <name evidence="11" type="ORF">BST13_35795</name>
</gene>
<evidence type="ECO:0000256" key="4">
    <source>
        <dbReference type="ARBA" id="ARBA00022827"/>
    </source>
</evidence>
<protein>
    <submittedName>
        <fullName evidence="11">Acyl-CoA dehydrogenase</fullName>
    </submittedName>
</protein>
<dbReference type="Gene3D" id="1.20.140.10">
    <property type="entry name" value="Butyryl-CoA Dehydrogenase, subunit A, domain 3"/>
    <property type="match status" value="1"/>
</dbReference>
<evidence type="ECO:0000313" key="11">
    <source>
        <dbReference type="EMBL" id="ORA22902.1"/>
    </source>
</evidence>
<sequence>MNQTQEHLAFRESVRSFIDRDLEPRYESFIEQRCFAREIWRIAGKAELLGLGVPEHLGGSGAPDWGYQAILGEELARFSLAANSCFAIHVDVVAPYLVELGTSEQHQRWLPGFCSGELVTAMGMTESAGGTDVAGIKTTAQRASGGWVLNGSKTFITNGGSADLVVVAARTTPNARSRGLSLFVVEKGMAGFTVGRKLDKIGQPESDTAELFFDDVFVPEENLLGEENSGFKHMMDRLPQERISGAVANLAHAASILEDTISYAKERQAFGQSIGSFQGMKFHLAEMATEMEVTQAYVDRCVDRHVRGELTAVDAAKAKWWSSDVQGRVLDGCVQVYGGYGYMTEYRVARAWRDARVTRIWAGTNEIMKELVGRNLGFPDVRHAGRAGSE</sequence>
<dbReference type="FunFam" id="1.20.140.10:FF:000001">
    <property type="entry name" value="Acyl-CoA dehydrogenase"/>
    <property type="match status" value="1"/>
</dbReference>
<dbReference type="Pfam" id="PF02770">
    <property type="entry name" value="Acyl-CoA_dh_M"/>
    <property type="match status" value="1"/>
</dbReference>
<dbReference type="Gene3D" id="2.40.110.10">
    <property type="entry name" value="Butyryl-CoA Dehydrogenase, subunit A, domain 2"/>
    <property type="match status" value="1"/>
</dbReference>
<feature type="domain" description="Acyl-CoA oxidase/dehydrogenase middle" evidence="9">
    <location>
        <begin position="121"/>
        <end position="216"/>
    </location>
</feature>
<evidence type="ECO:0000256" key="2">
    <source>
        <dbReference type="ARBA" id="ARBA00009347"/>
    </source>
</evidence>
<evidence type="ECO:0000256" key="6">
    <source>
        <dbReference type="ARBA" id="ARBA00052546"/>
    </source>
</evidence>
<dbReference type="Gene3D" id="1.10.540.10">
    <property type="entry name" value="Acyl-CoA dehydrogenase/oxidase, N-terminal domain"/>
    <property type="match status" value="1"/>
</dbReference>
<name>A0A1W9ZYN5_9MYCO</name>
<dbReference type="InterPro" id="IPR013786">
    <property type="entry name" value="AcylCoA_DH/ox_N"/>
</dbReference>
<dbReference type="PANTHER" id="PTHR43884:SF12">
    <property type="entry name" value="ISOVALERYL-COA DEHYDROGENASE, MITOCHONDRIAL-RELATED"/>
    <property type="match status" value="1"/>
</dbReference>
<evidence type="ECO:0000256" key="7">
    <source>
        <dbReference type="RuleBase" id="RU362125"/>
    </source>
</evidence>
<keyword evidence="3 7" id="KW-0285">Flavoprotein</keyword>
<proteinExistence type="inferred from homology"/>
<dbReference type="GO" id="GO:0003995">
    <property type="term" value="F:acyl-CoA dehydrogenase activity"/>
    <property type="evidence" value="ECO:0007669"/>
    <property type="project" value="InterPro"/>
</dbReference>
<dbReference type="PANTHER" id="PTHR43884">
    <property type="entry name" value="ACYL-COA DEHYDROGENASE"/>
    <property type="match status" value="1"/>
</dbReference>
<dbReference type="PROSITE" id="PS00072">
    <property type="entry name" value="ACYL_COA_DH_1"/>
    <property type="match status" value="1"/>
</dbReference>
<comment type="catalytic activity">
    <reaction evidence="6">
        <text>a 2,3-saturated acyl-CoA + A = a 2,3-dehydroacyl-CoA + AH2</text>
        <dbReference type="Rhea" id="RHEA:48608"/>
        <dbReference type="ChEBI" id="CHEBI:13193"/>
        <dbReference type="ChEBI" id="CHEBI:17499"/>
        <dbReference type="ChEBI" id="CHEBI:60015"/>
        <dbReference type="ChEBI" id="CHEBI:65111"/>
    </reaction>
</comment>
<evidence type="ECO:0000259" key="9">
    <source>
        <dbReference type="Pfam" id="PF02770"/>
    </source>
</evidence>
<dbReference type="GO" id="GO:0050660">
    <property type="term" value="F:flavin adenine dinucleotide binding"/>
    <property type="evidence" value="ECO:0007669"/>
    <property type="project" value="InterPro"/>
</dbReference>
<dbReference type="Proteomes" id="UP000192448">
    <property type="component" value="Unassembled WGS sequence"/>
</dbReference>
<dbReference type="InterPro" id="IPR037069">
    <property type="entry name" value="AcylCoA_DH/ox_N_sf"/>
</dbReference>
<keyword evidence="12" id="KW-1185">Reference proteome</keyword>
<dbReference type="AlphaFoldDB" id="A0A1W9ZYN5"/>
<feature type="domain" description="Acyl-CoA dehydrogenase/oxidase N-terminal" evidence="10">
    <location>
        <begin position="4"/>
        <end position="117"/>
    </location>
</feature>
<dbReference type="SUPFAM" id="SSF56645">
    <property type="entry name" value="Acyl-CoA dehydrogenase NM domain-like"/>
    <property type="match status" value="1"/>
</dbReference>
<organism evidence="11 12">
    <name type="scientific">Mycobacterium aquaticum</name>
    <dbReference type="NCBI Taxonomy" id="1927124"/>
    <lineage>
        <taxon>Bacteria</taxon>
        <taxon>Bacillati</taxon>
        <taxon>Actinomycetota</taxon>
        <taxon>Actinomycetes</taxon>
        <taxon>Mycobacteriales</taxon>
        <taxon>Mycobacteriaceae</taxon>
        <taxon>Mycobacterium</taxon>
    </lineage>
</organism>
<dbReference type="InterPro" id="IPR036250">
    <property type="entry name" value="AcylCo_DH-like_C"/>
</dbReference>
<dbReference type="InterPro" id="IPR009075">
    <property type="entry name" value="AcylCo_DH/oxidase_C"/>
</dbReference>
<comment type="cofactor">
    <cofactor evidence="1 7">
        <name>FAD</name>
        <dbReference type="ChEBI" id="CHEBI:57692"/>
    </cofactor>
</comment>
<dbReference type="OrthoDB" id="8876745at2"/>
<evidence type="ECO:0000313" key="12">
    <source>
        <dbReference type="Proteomes" id="UP000192448"/>
    </source>
</evidence>
<accession>A0A1W9ZYN5</accession>
<evidence type="ECO:0000259" key="8">
    <source>
        <dbReference type="Pfam" id="PF00441"/>
    </source>
</evidence>
<keyword evidence="5 7" id="KW-0560">Oxidoreductase</keyword>
<dbReference type="InterPro" id="IPR009100">
    <property type="entry name" value="AcylCoA_DH/oxidase_NM_dom_sf"/>
</dbReference>
<dbReference type="RefSeq" id="WP_083170669.1">
    <property type="nucleotide sequence ID" value="NZ_MVHF01000065.1"/>
</dbReference>
<dbReference type="Pfam" id="PF00441">
    <property type="entry name" value="Acyl-CoA_dh_1"/>
    <property type="match status" value="1"/>
</dbReference>
<keyword evidence="4 7" id="KW-0274">FAD</keyword>
<dbReference type="STRING" id="1927124.BST13_35795"/>
<feature type="domain" description="Acyl-CoA dehydrogenase/oxidase C-terminal" evidence="8">
    <location>
        <begin position="228"/>
        <end position="376"/>
    </location>
</feature>
<dbReference type="EMBL" id="MVHF01000065">
    <property type="protein sequence ID" value="ORA22902.1"/>
    <property type="molecule type" value="Genomic_DNA"/>
</dbReference>
<evidence type="ECO:0000256" key="3">
    <source>
        <dbReference type="ARBA" id="ARBA00022630"/>
    </source>
</evidence>
<dbReference type="PROSITE" id="PS00073">
    <property type="entry name" value="ACYL_COA_DH_2"/>
    <property type="match status" value="1"/>
</dbReference>
<dbReference type="SUPFAM" id="SSF47203">
    <property type="entry name" value="Acyl-CoA dehydrogenase C-terminal domain-like"/>
    <property type="match status" value="1"/>
</dbReference>
<dbReference type="InterPro" id="IPR046373">
    <property type="entry name" value="Acyl-CoA_Oxase/DH_mid-dom_sf"/>
</dbReference>
<evidence type="ECO:0000256" key="1">
    <source>
        <dbReference type="ARBA" id="ARBA00001974"/>
    </source>
</evidence>
<dbReference type="FunFam" id="2.40.110.10:FF:000002">
    <property type="entry name" value="Acyl-CoA dehydrogenase fadE12"/>
    <property type="match status" value="1"/>
</dbReference>
<dbReference type="InterPro" id="IPR006089">
    <property type="entry name" value="Acyl-CoA_DH_CS"/>
</dbReference>
<dbReference type="InterPro" id="IPR006091">
    <property type="entry name" value="Acyl-CoA_Oxase/DH_mid-dom"/>
</dbReference>
<reference evidence="11 12" key="1">
    <citation type="submission" date="2017-02" db="EMBL/GenBank/DDBJ databases">
        <title>The new phylogeny of genus Mycobacterium.</title>
        <authorList>
            <person name="Tortoli E."/>
            <person name="Trovato A."/>
            <person name="Cirillo D.M."/>
        </authorList>
    </citation>
    <scope>NUCLEOTIDE SEQUENCE [LARGE SCALE GENOMIC DNA]</scope>
    <source>
        <strain evidence="11 12">RW6</strain>
    </source>
</reference>
<evidence type="ECO:0000259" key="10">
    <source>
        <dbReference type="Pfam" id="PF02771"/>
    </source>
</evidence>
<dbReference type="Pfam" id="PF02771">
    <property type="entry name" value="Acyl-CoA_dh_N"/>
    <property type="match status" value="1"/>
</dbReference>
<comment type="similarity">
    <text evidence="2 7">Belongs to the acyl-CoA dehydrogenase family.</text>
</comment>
<comment type="caution">
    <text evidence="11">The sequence shown here is derived from an EMBL/GenBank/DDBJ whole genome shotgun (WGS) entry which is preliminary data.</text>
</comment>